<evidence type="ECO:0000259" key="6">
    <source>
        <dbReference type="PROSITE" id="PS51387"/>
    </source>
</evidence>
<dbReference type="EMBL" id="JAWLUK010000011">
    <property type="protein sequence ID" value="MDV7177473.1"/>
    <property type="molecule type" value="Genomic_DNA"/>
</dbReference>
<name>A0AAP5T7I3_9MICC</name>
<keyword evidence="2" id="KW-0285">Flavoprotein</keyword>
<comment type="caution">
    <text evidence="7">The sequence shown here is derived from an EMBL/GenBank/DDBJ whole genome shotgun (WGS) entry which is preliminary data.</text>
</comment>
<dbReference type="InterPro" id="IPR051914">
    <property type="entry name" value="FAD-linked_OxidoTrans_Type4"/>
</dbReference>
<evidence type="ECO:0000256" key="4">
    <source>
        <dbReference type="ARBA" id="ARBA00023002"/>
    </source>
</evidence>
<dbReference type="Gene3D" id="3.30.70.2740">
    <property type="match status" value="1"/>
</dbReference>
<dbReference type="RefSeq" id="WP_228070574.1">
    <property type="nucleotide sequence ID" value="NZ_CP125290.1"/>
</dbReference>
<dbReference type="Pfam" id="PF02913">
    <property type="entry name" value="FAD-oxidase_C"/>
    <property type="match status" value="1"/>
</dbReference>
<dbReference type="InterPro" id="IPR016164">
    <property type="entry name" value="FAD-linked_Oxase-like_C"/>
</dbReference>
<evidence type="ECO:0000313" key="7">
    <source>
        <dbReference type="EMBL" id="MDV7177473.1"/>
    </source>
</evidence>
<dbReference type="Pfam" id="PF01565">
    <property type="entry name" value="FAD_binding_4"/>
    <property type="match status" value="1"/>
</dbReference>
<dbReference type="Gene3D" id="1.10.45.10">
    <property type="entry name" value="Vanillyl-alcohol Oxidase, Chain A, domain 4"/>
    <property type="match status" value="1"/>
</dbReference>
<organism evidence="7 8">
    <name type="scientific">Micrococcus yunnanensis</name>
    <dbReference type="NCBI Taxonomy" id="566027"/>
    <lineage>
        <taxon>Bacteria</taxon>
        <taxon>Bacillati</taxon>
        <taxon>Actinomycetota</taxon>
        <taxon>Actinomycetes</taxon>
        <taxon>Micrococcales</taxon>
        <taxon>Micrococcaceae</taxon>
        <taxon>Micrococcus</taxon>
    </lineage>
</organism>
<comment type="cofactor">
    <cofactor evidence="1">
        <name>FAD</name>
        <dbReference type="ChEBI" id="CHEBI:57692"/>
    </cofactor>
</comment>
<dbReference type="GO" id="GO:0071949">
    <property type="term" value="F:FAD binding"/>
    <property type="evidence" value="ECO:0007669"/>
    <property type="project" value="InterPro"/>
</dbReference>
<proteinExistence type="predicted"/>
<feature type="domain" description="FAD-binding PCMH-type" evidence="6">
    <location>
        <begin position="55"/>
        <end position="234"/>
    </location>
</feature>
<dbReference type="InterPro" id="IPR016169">
    <property type="entry name" value="FAD-bd_PCMH_sub2"/>
</dbReference>
<dbReference type="GO" id="GO:0016491">
    <property type="term" value="F:oxidoreductase activity"/>
    <property type="evidence" value="ECO:0007669"/>
    <property type="project" value="UniProtKB-KW"/>
</dbReference>
<keyword evidence="4" id="KW-0560">Oxidoreductase</keyword>
<dbReference type="Gene3D" id="3.30.465.10">
    <property type="match status" value="1"/>
</dbReference>
<dbReference type="FunFam" id="1.10.45.10:FF:000001">
    <property type="entry name" value="D-lactate dehydrogenase mitochondrial"/>
    <property type="match status" value="1"/>
</dbReference>
<reference evidence="7" key="1">
    <citation type="submission" date="2023-10" db="EMBL/GenBank/DDBJ databases">
        <title>Development of a sustainable strategy for remediation of hydrocarbon-contaminated territories based on the waste exchange concept.</title>
        <authorList>
            <person name="Krivoruchko A."/>
        </authorList>
    </citation>
    <scope>NUCLEOTIDE SEQUENCE</scope>
    <source>
        <strain evidence="7">IEGM 1325</strain>
    </source>
</reference>
<protein>
    <submittedName>
        <fullName evidence="7">FAD-linked oxidase C-terminal domain-containing protein</fullName>
    </submittedName>
</protein>
<dbReference type="SUPFAM" id="SSF56176">
    <property type="entry name" value="FAD-binding/transporter-associated domain-like"/>
    <property type="match status" value="1"/>
</dbReference>
<dbReference type="PROSITE" id="PS51387">
    <property type="entry name" value="FAD_PCMH"/>
    <property type="match status" value="1"/>
</dbReference>
<dbReference type="SUPFAM" id="SSF55103">
    <property type="entry name" value="FAD-linked oxidases, C-terminal domain"/>
    <property type="match status" value="1"/>
</dbReference>
<feature type="region of interest" description="Disordered" evidence="5">
    <location>
        <begin position="1"/>
        <end position="21"/>
    </location>
</feature>
<dbReference type="InterPro" id="IPR016166">
    <property type="entry name" value="FAD-bd_PCMH"/>
</dbReference>
<dbReference type="PANTHER" id="PTHR42934:SF2">
    <property type="entry name" value="GLYCOLATE OXIDASE SUBUNIT GLCD"/>
    <property type="match status" value="1"/>
</dbReference>
<dbReference type="InterPro" id="IPR004113">
    <property type="entry name" value="FAD-bd_oxidored_4_C"/>
</dbReference>
<evidence type="ECO:0000313" key="8">
    <source>
        <dbReference type="Proteomes" id="UP001185728"/>
    </source>
</evidence>
<dbReference type="PANTHER" id="PTHR42934">
    <property type="entry name" value="GLYCOLATE OXIDASE SUBUNIT GLCD"/>
    <property type="match status" value="1"/>
</dbReference>
<accession>A0AAP5T7I3</accession>
<dbReference type="InterPro" id="IPR006094">
    <property type="entry name" value="Oxid_FAD_bind_N"/>
</dbReference>
<dbReference type="Proteomes" id="UP001185728">
    <property type="component" value="Unassembled WGS sequence"/>
</dbReference>
<dbReference type="InterPro" id="IPR016171">
    <property type="entry name" value="Vanillyl_alc_oxidase_C-sub2"/>
</dbReference>
<evidence type="ECO:0000256" key="1">
    <source>
        <dbReference type="ARBA" id="ARBA00001974"/>
    </source>
</evidence>
<evidence type="ECO:0000256" key="5">
    <source>
        <dbReference type="SAM" id="MobiDB-lite"/>
    </source>
</evidence>
<dbReference type="AlphaFoldDB" id="A0AAP5T7I3"/>
<gene>
    <name evidence="7" type="ORF">R4064_07465</name>
</gene>
<sequence length="487" mass="49355">MDSSAPLDPTPTGPATADAPPADVVARLQAELPGRVDVSVAALEAARADRSGHRSPAAPLAVVRARTVEDVQAACRVAHGTRTPLVTRGAGTGLAGGAVAGAGEIVLDMTAMDRILEVSPADRVAVVEPGILNGALNAALAEHGLWWAPDPASKDISTVGGNIAMNAGGLLCAKYGVTREAVLGLDVVLADGTLLRLGHRTVKGVTGYDLVALMIGSEGTLGVIVGATLALRPAVRGVPVTLGGFFPDVVAGAAAAEAITGAGHVPALMELMDEATLAAVRAHAGPERGAALPESGAFLLVQADGAGAEADGEAMAALMRAHSGDVTVTVDPAEGEALMALRRTAFPALERLGTPLVEDVAVPRSRMAEMFARIREIEARTGVAIPTTAHAGDGNLHPILLFGAAAQVGGAAEDAASIPADVWEAAGELFRAGLELGGTLTGEHGVGLLKRAFLRDELGDAQHDLQQRIKAVFDPHGILNPGKVFTP</sequence>
<keyword evidence="3" id="KW-0274">FAD</keyword>
<evidence type="ECO:0000256" key="2">
    <source>
        <dbReference type="ARBA" id="ARBA00022630"/>
    </source>
</evidence>
<evidence type="ECO:0000256" key="3">
    <source>
        <dbReference type="ARBA" id="ARBA00022827"/>
    </source>
</evidence>
<dbReference type="InterPro" id="IPR036318">
    <property type="entry name" value="FAD-bd_PCMH-like_sf"/>
</dbReference>